<evidence type="ECO:0000259" key="9">
    <source>
        <dbReference type="PROSITE" id="PS51161"/>
    </source>
</evidence>
<feature type="compositionally biased region" description="Low complexity" evidence="8">
    <location>
        <begin position="163"/>
        <end position="180"/>
    </location>
</feature>
<dbReference type="PATRIC" id="fig|1348334.3.peg.4074"/>
<protein>
    <recommendedName>
        <fullName evidence="7">Transcriptional repressor NrdR</fullName>
    </recommendedName>
</protein>
<keyword evidence="7" id="KW-0479">Metal-binding</keyword>
<keyword evidence="7" id="KW-0863">Zinc-finger</keyword>
<dbReference type="Pfam" id="PF03477">
    <property type="entry name" value="ATP-cone"/>
    <property type="match status" value="1"/>
</dbReference>
<dbReference type="GO" id="GO:0003677">
    <property type="term" value="F:DNA binding"/>
    <property type="evidence" value="ECO:0007669"/>
    <property type="project" value="UniProtKB-KW"/>
</dbReference>
<sequence>MQCPVCQHTSSRVLESRSAESGKSIRRRRECLNCKHRFTTYERIEYVPITVIKRDGKRESFDRSKLLRGLIRACEKTGIETGALETVIDDIEAELQQRAVREVSSQEIGELVLEQLQSVSEVAYVRFASVYRKFQGIRDFVETLDHLKSYQTHRDSTQDSEESQSLQPGSSQLSSLSRSSSSDEEVDQNPPRQQEAIFP</sequence>
<name>U7QHC8_9CYAN</name>
<reference evidence="10 11" key="1">
    <citation type="journal article" date="2013" name="Front. Microbiol.">
        <title>Comparative genomic analyses of the cyanobacterium, Lyngbya aestuarii BL J, a powerful hydrogen producer.</title>
        <authorList>
            <person name="Kothari A."/>
            <person name="Vaughn M."/>
            <person name="Garcia-Pichel F."/>
        </authorList>
    </citation>
    <scope>NUCLEOTIDE SEQUENCE [LARGE SCALE GENOMIC DNA]</scope>
    <source>
        <strain evidence="10 11">BL J</strain>
    </source>
</reference>
<dbReference type="AlphaFoldDB" id="U7QHC8"/>
<evidence type="ECO:0000256" key="3">
    <source>
        <dbReference type="ARBA" id="ARBA00022840"/>
    </source>
</evidence>
<dbReference type="InterPro" id="IPR055173">
    <property type="entry name" value="NrdR-like_N"/>
</dbReference>
<evidence type="ECO:0000256" key="7">
    <source>
        <dbReference type="HAMAP-Rule" id="MF_00440"/>
    </source>
</evidence>
<evidence type="ECO:0000256" key="5">
    <source>
        <dbReference type="ARBA" id="ARBA00023125"/>
    </source>
</evidence>
<dbReference type="PANTHER" id="PTHR30455">
    <property type="entry name" value="TRANSCRIPTIONAL REPRESSOR NRDR"/>
    <property type="match status" value="1"/>
</dbReference>
<evidence type="ECO:0000256" key="4">
    <source>
        <dbReference type="ARBA" id="ARBA00023015"/>
    </source>
</evidence>
<dbReference type="HAMAP" id="MF_00440">
    <property type="entry name" value="NrdR"/>
    <property type="match status" value="1"/>
</dbReference>
<dbReference type="PROSITE" id="PS51161">
    <property type="entry name" value="ATP_CONE"/>
    <property type="match status" value="1"/>
</dbReference>
<feature type="zinc finger region" evidence="7">
    <location>
        <begin position="3"/>
        <end position="34"/>
    </location>
</feature>
<evidence type="ECO:0000313" key="10">
    <source>
        <dbReference type="EMBL" id="ERT05841.1"/>
    </source>
</evidence>
<dbReference type="GO" id="GO:0005524">
    <property type="term" value="F:ATP binding"/>
    <property type="evidence" value="ECO:0007669"/>
    <property type="project" value="UniProtKB-UniRule"/>
</dbReference>
<comment type="caution">
    <text evidence="10">The sequence shown here is derived from an EMBL/GenBank/DDBJ whole genome shotgun (WGS) entry which is preliminary data.</text>
</comment>
<evidence type="ECO:0000256" key="6">
    <source>
        <dbReference type="ARBA" id="ARBA00023163"/>
    </source>
</evidence>
<evidence type="ECO:0000256" key="8">
    <source>
        <dbReference type="SAM" id="MobiDB-lite"/>
    </source>
</evidence>
<feature type="domain" description="ATP-cone" evidence="9">
    <location>
        <begin position="49"/>
        <end position="139"/>
    </location>
</feature>
<dbReference type="InterPro" id="IPR005144">
    <property type="entry name" value="ATP-cone_dom"/>
</dbReference>
<keyword evidence="2 7" id="KW-0547">Nucleotide-binding</keyword>
<keyword evidence="11" id="KW-1185">Reference proteome</keyword>
<comment type="cofactor">
    <cofactor evidence="7">
        <name>Zn(2+)</name>
        <dbReference type="ChEBI" id="CHEBI:29105"/>
    </cofactor>
    <text evidence="7">Binds 1 zinc ion.</text>
</comment>
<organism evidence="10 11">
    <name type="scientific">Lyngbya aestuarii BL J</name>
    <dbReference type="NCBI Taxonomy" id="1348334"/>
    <lineage>
        <taxon>Bacteria</taxon>
        <taxon>Bacillati</taxon>
        <taxon>Cyanobacteriota</taxon>
        <taxon>Cyanophyceae</taxon>
        <taxon>Oscillatoriophycideae</taxon>
        <taxon>Oscillatoriales</taxon>
        <taxon>Microcoleaceae</taxon>
        <taxon>Lyngbya</taxon>
    </lineage>
</organism>
<dbReference type="RefSeq" id="WP_023067957.1">
    <property type="nucleotide sequence ID" value="NZ_AUZM01000048.1"/>
</dbReference>
<accession>U7QHC8</accession>
<evidence type="ECO:0000256" key="1">
    <source>
        <dbReference type="ARBA" id="ARBA00022491"/>
    </source>
</evidence>
<keyword evidence="6 7" id="KW-0804">Transcription</keyword>
<dbReference type="GO" id="GO:0045892">
    <property type="term" value="P:negative regulation of DNA-templated transcription"/>
    <property type="evidence" value="ECO:0007669"/>
    <property type="project" value="UniProtKB-UniRule"/>
</dbReference>
<dbReference type="OrthoDB" id="9807461at2"/>
<dbReference type="Proteomes" id="UP000017127">
    <property type="component" value="Unassembled WGS sequence"/>
</dbReference>
<keyword evidence="5 7" id="KW-0238">DNA-binding</keyword>
<keyword evidence="3 7" id="KW-0067">ATP-binding</keyword>
<keyword evidence="7" id="KW-0862">Zinc</keyword>
<keyword evidence="4 7" id="KW-0805">Transcription regulation</keyword>
<comment type="similarity">
    <text evidence="7">Belongs to the NrdR family.</text>
</comment>
<keyword evidence="1 7" id="KW-0678">Repressor</keyword>
<proteinExistence type="inferred from homology"/>
<gene>
    <name evidence="7 10" type="primary">nrdR</name>
    <name evidence="10" type="ORF">M595_4215</name>
</gene>
<dbReference type="InterPro" id="IPR003796">
    <property type="entry name" value="RNR_NrdR-like"/>
</dbReference>
<feature type="region of interest" description="Disordered" evidence="8">
    <location>
        <begin position="151"/>
        <end position="199"/>
    </location>
</feature>
<dbReference type="EMBL" id="AUZM01000048">
    <property type="protein sequence ID" value="ERT05841.1"/>
    <property type="molecule type" value="Genomic_DNA"/>
</dbReference>
<dbReference type="GO" id="GO:0008270">
    <property type="term" value="F:zinc ion binding"/>
    <property type="evidence" value="ECO:0007669"/>
    <property type="project" value="UniProtKB-UniRule"/>
</dbReference>
<dbReference type="NCBIfam" id="TIGR00244">
    <property type="entry name" value="transcriptional regulator NrdR"/>
    <property type="match status" value="1"/>
</dbReference>
<evidence type="ECO:0000256" key="2">
    <source>
        <dbReference type="ARBA" id="ARBA00022741"/>
    </source>
</evidence>
<comment type="function">
    <text evidence="7">Negatively regulates transcription of bacterial ribonucleotide reductase nrd genes and operons by binding to NrdR-boxes.</text>
</comment>
<dbReference type="PANTHER" id="PTHR30455:SF2">
    <property type="entry name" value="TRANSCRIPTIONAL REPRESSOR NRDR"/>
    <property type="match status" value="1"/>
</dbReference>
<dbReference type="Pfam" id="PF22811">
    <property type="entry name" value="Zn_ribbon_NrdR"/>
    <property type="match status" value="1"/>
</dbReference>
<evidence type="ECO:0000313" key="11">
    <source>
        <dbReference type="Proteomes" id="UP000017127"/>
    </source>
</evidence>